<dbReference type="PROSITE" id="PS00113">
    <property type="entry name" value="ADENYLATE_KINASE"/>
    <property type="match status" value="1"/>
</dbReference>
<evidence type="ECO:0000256" key="3">
    <source>
        <dbReference type="ARBA" id="ARBA00022777"/>
    </source>
</evidence>
<keyword evidence="1 4" id="KW-0808">Transferase</keyword>
<dbReference type="Gene3D" id="3.40.50.300">
    <property type="entry name" value="P-loop containing nucleotide triphosphate hydrolases"/>
    <property type="match status" value="1"/>
</dbReference>
<evidence type="ECO:0000313" key="5">
    <source>
        <dbReference type="EMBL" id="KAF2453459.1"/>
    </source>
</evidence>
<dbReference type="InterPro" id="IPR033690">
    <property type="entry name" value="Adenylat_kinase_CS"/>
</dbReference>
<dbReference type="Proteomes" id="UP000799766">
    <property type="component" value="Unassembled WGS sequence"/>
</dbReference>
<keyword evidence="3 4" id="KW-0418">Kinase</keyword>
<evidence type="ECO:0000313" key="6">
    <source>
        <dbReference type="Proteomes" id="UP000799766"/>
    </source>
</evidence>
<keyword evidence="6" id="KW-1185">Reference proteome</keyword>
<dbReference type="GO" id="GO:0006139">
    <property type="term" value="P:nucleobase-containing compound metabolic process"/>
    <property type="evidence" value="ECO:0007669"/>
    <property type="project" value="InterPro"/>
</dbReference>
<dbReference type="PRINTS" id="PR00094">
    <property type="entry name" value="ADENYLTKNASE"/>
</dbReference>
<keyword evidence="2" id="KW-0547">Nucleotide-binding</keyword>
<dbReference type="InterPro" id="IPR000850">
    <property type="entry name" value="Adenylat/UMP-CMP_kin"/>
</dbReference>
<evidence type="ECO:0000256" key="4">
    <source>
        <dbReference type="RuleBase" id="RU003330"/>
    </source>
</evidence>
<gene>
    <name evidence="5" type="ORF">BDY21DRAFT_293046</name>
</gene>
<dbReference type="SUPFAM" id="SSF52540">
    <property type="entry name" value="P-loop containing nucleoside triphosphate hydrolases"/>
    <property type="match status" value="1"/>
</dbReference>
<dbReference type="CDD" id="cd01428">
    <property type="entry name" value="ADK"/>
    <property type="match status" value="1"/>
</dbReference>
<dbReference type="HAMAP" id="MF_00235">
    <property type="entry name" value="Adenylate_kinase_Adk"/>
    <property type="match status" value="1"/>
</dbReference>
<proteinExistence type="inferred from homology"/>
<dbReference type="Pfam" id="PF00406">
    <property type="entry name" value="ADK"/>
    <property type="match status" value="1"/>
</dbReference>
<comment type="similarity">
    <text evidence="4">Belongs to the adenylate kinase family.</text>
</comment>
<evidence type="ECO:0000256" key="2">
    <source>
        <dbReference type="ARBA" id="ARBA00022741"/>
    </source>
</evidence>
<sequence length="194" mass="22015">LVGAPGAGKGTLCKMLAEEYGFRHISVGDLLRQIVLSPNADKKTVEYVRRAELLPTETLFSILKSQFGELNGGRTILLDGFPRRLDQAKSFEEVVSTSRFVLFFDCPEGLAEDRVVQRLAGREGDNLETFRKRFEEFSKLNPPILEYYKSKDKLVVVSLRLEDLPTLPDIGIGRHQRRFKYLVQETAVHDADQT</sequence>
<dbReference type="EMBL" id="MU001697">
    <property type="protein sequence ID" value="KAF2453459.1"/>
    <property type="molecule type" value="Genomic_DNA"/>
</dbReference>
<dbReference type="OrthoDB" id="442176at2759"/>
<organism evidence="5 6">
    <name type="scientific">Lineolata rhizophorae</name>
    <dbReference type="NCBI Taxonomy" id="578093"/>
    <lineage>
        <taxon>Eukaryota</taxon>
        <taxon>Fungi</taxon>
        <taxon>Dikarya</taxon>
        <taxon>Ascomycota</taxon>
        <taxon>Pezizomycotina</taxon>
        <taxon>Dothideomycetes</taxon>
        <taxon>Dothideomycetes incertae sedis</taxon>
        <taxon>Lineolatales</taxon>
        <taxon>Lineolataceae</taxon>
        <taxon>Lineolata</taxon>
    </lineage>
</organism>
<evidence type="ECO:0000256" key="1">
    <source>
        <dbReference type="ARBA" id="ARBA00022679"/>
    </source>
</evidence>
<protein>
    <submittedName>
        <fullName evidence="5">Adenylate kinase-domain-containing protein</fullName>
    </submittedName>
</protein>
<dbReference type="GO" id="GO:0005524">
    <property type="term" value="F:ATP binding"/>
    <property type="evidence" value="ECO:0007669"/>
    <property type="project" value="InterPro"/>
</dbReference>
<reference evidence="5" key="1">
    <citation type="journal article" date="2020" name="Stud. Mycol.">
        <title>101 Dothideomycetes genomes: a test case for predicting lifestyles and emergence of pathogens.</title>
        <authorList>
            <person name="Haridas S."/>
            <person name="Albert R."/>
            <person name="Binder M."/>
            <person name="Bloem J."/>
            <person name="Labutti K."/>
            <person name="Salamov A."/>
            <person name="Andreopoulos B."/>
            <person name="Baker S."/>
            <person name="Barry K."/>
            <person name="Bills G."/>
            <person name="Bluhm B."/>
            <person name="Cannon C."/>
            <person name="Castanera R."/>
            <person name="Culley D."/>
            <person name="Daum C."/>
            <person name="Ezra D."/>
            <person name="Gonzalez J."/>
            <person name="Henrissat B."/>
            <person name="Kuo A."/>
            <person name="Liang C."/>
            <person name="Lipzen A."/>
            <person name="Lutzoni F."/>
            <person name="Magnuson J."/>
            <person name="Mondo S."/>
            <person name="Nolan M."/>
            <person name="Ohm R."/>
            <person name="Pangilinan J."/>
            <person name="Park H.-J."/>
            <person name="Ramirez L."/>
            <person name="Alfaro M."/>
            <person name="Sun H."/>
            <person name="Tritt A."/>
            <person name="Yoshinaga Y."/>
            <person name="Zwiers L.-H."/>
            <person name="Turgeon B."/>
            <person name="Goodwin S."/>
            <person name="Spatafora J."/>
            <person name="Crous P."/>
            <person name="Grigoriev I."/>
        </authorList>
    </citation>
    <scope>NUCLEOTIDE SEQUENCE</scope>
    <source>
        <strain evidence="5">ATCC 16933</strain>
    </source>
</reference>
<feature type="non-terminal residue" evidence="5">
    <location>
        <position position="1"/>
    </location>
</feature>
<dbReference type="PANTHER" id="PTHR23359">
    <property type="entry name" value="NUCLEOTIDE KINASE"/>
    <property type="match status" value="1"/>
</dbReference>
<dbReference type="AlphaFoldDB" id="A0A6A6NP51"/>
<dbReference type="GO" id="GO:0019205">
    <property type="term" value="F:nucleobase-containing compound kinase activity"/>
    <property type="evidence" value="ECO:0007669"/>
    <property type="project" value="InterPro"/>
</dbReference>
<dbReference type="InterPro" id="IPR027417">
    <property type="entry name" value="P-loop_NTPase"/>
</dbReference>
<name>A0A6A6NP51_9PEZI</name>
<accession>A0A6A6NP51</accession>